<evidence type="ECO:0000313" key="2">
    <source>
        <dbReference type="EMBL" id="NER11704.1"/>
    </source>
</evidence>
<gene>
    <name evidence="2" type="ORF">GWK09_14325</name>
</gene>
<evidence type="ECO:0000259" key="1">
    <source>
        <dbReference type="PROSITE" id="PS51186"/>
    </source>
</evidence>
<reference evidence="2 3" key="1">
    <citation type="submission" date="2020-01" db="EMBL/GenBank/DDBJ databases">
        <title>Muriicola jejuensis KCTC 22299.</title>
        <authorList>
            <person name="Wang G."/>
        </authorList>
    </citation>
    <scope>NUCLEOTIDE SEQUENCE [LARGE SCALE GENOMIC DNA]</scope>
    <source>
        <strain evidence="2 3">KCTC 22299</strain>
    </source>
</reference>
<dbReference type="PROSITE" id="PS51186">
    <property type="entry name" value="GNAT"/>
    <property type="match status" value="1"/>
</dbReference>
<name>A0A6P0UEL6_9FLAO</name>
<keyword evidence="3" id="KW-1185">Reference proteome</keyword>
<dbReference type="PANTHER" id="PTHR43792">
    <property type="entry name" value="GNAT FAMILY, PUTATIVE (AFU_ORTHOLOGUE AFUA_3G00765)-RELATED-RELATED"/>
    <property type="match status" value="1"/>
</dbReference>
<dbReference type="InterPro" id="IPR051531">
    <property type="entry name" value="N-acetyltransferase"/>
</dbReference>
<proteinExistence type="predicted"/>
<protein>
    <submittedName>
        <fullName evidence="2">GNAT family N-acetyltransferase</fullName>
    </submittedName>
</protein>
<feature type="domain" description="N-acetyltransferase" evidence="1">
    <location>
        <begin position="1"/>
        <end position="131"/>
    </location>
</feature>
<dbReference type="PANTHER" id="PTHR43792:SF1">
    <property type="entry name" value="N-ACETYLTRANSFERASE DOMAIN-CONTAINING PROTEIN"/>
    <property type="match status" value="1"/>
</dbReference>
<accession>A0A6P0UEL6</accession>
<evidence type="ECO:0000313" key="3">
    <source>
        <dbReference type="Proteomes" id="UP000468443"/>
    </source>
</evidence>
<comment type="caution">
    <text evidence="2">The sequence shown here is derived from an EMBL/GenBank/DDBJ whole genome shotgun (WGS) entry which is preliminary data.</text>
</comment>
<dbReference type="RefSeq" id="WP_163694159.1">
    <property type="nucleotide sequence ID" value="NZ_FXTW01000005.1"/>
</dbReference>
<dbReference type="InterPro" id="IPR000182">
    <property type="entry name" value="GNAT_dom"/>
</dbReference>
<dbReference type="SUPFAM" id="SSF55729">
    <property type="entry name" value="Acyl-CoA N-acyltransferases (Nat)"/>
    <property type="match status" value="1"/>
</dbReference>
<dbReference type="InterPro" id="IPR016181">
    <property type="entry name" value="Acyl_CoA_acyltransferase"/>
</dbReference>
<dbReference type="AlphaFoldDB" id="A0A6P0UEL6"/>
<keyword evidence="2" id="KW-0808">Transferase</keyword>
<dbReference type="EMBL" id="JAABOP010000006">
    <property type="protein sequence ID" value="NER11704.1"/>
    <property type="molecule type" value="Genomic_DNA"/>
</dbReference>
<dbReference type="Gene3D" id="3.40.630.30">
    <property type="match status" value="1"/>
</dbReference>
<dbReference type="GO" id="GO:0016747">
    <property type="term" value="F:acyltransferase activity, transferring groups other than amino-acyl groups"/>
    <property type="evidence" value="ECO:0007669"/>
    <property type="project" value="InterPro"/>
</dbReference>
<dbReference type="Pfam" id="PF13302">
    <property type="entry name" value="Acetyltransf_3"/>
    <property type="match status" value="1"/>
</dbReference>
<organism evidence="2 3">
    <name type="scientific">Muriicola jejuensis</name>
    <dbReference type="NCBI Taxonomy" id="504488"/>
    <lineage>
        <taxon>Bacteria</taxon>
        <taxon>Pseudomonadati</taxon>
        <taxon>Bacteroidota</taxon>
        <taxon>Flavobacteriia</taxon>
        <taxon>Flavobacteriales</taxon>
        <taxon>Flavobacteriaceae</taxon>
        <taxon>Muriicola</taxon>
    </lineage>
</organism>
<dbReference type="Proteomes" id="UP000468443">
    <property type="component" value="Unassembled WGS sequence"/>
</dbReference>
<sequence length="131" mass="15245">MQRFTGEGVITTGEGIRKKIQEKMHGHKTYGYGRWATILKNGEHFMGCSGLAYLFEFEEIVVVYRFLPEFWKRGLATEATRAILAYAFEELKLKRIVAIALTENRASIRVMEKTGMKFDILKRLPLNRFHQ</sequence>